<dbReference type="RefSeq" id="WP_106622348.1">
    <property type="nucleotide sequence ID" value="NZ_CABWJU010000018.1"/>
</dbReference>
<comment type="caution">
    <text evidence="1">The sequence shown here is derived from an EMBL/GenBank/DDBJ whole genome shotgun (WGS) entry which is preliminary data.</text>
</comment>
<organism evidence="1 2">
    <name type="scientific">Bifidobacterium breve</name>
    <dbReference type="NCBI Taxonomy" id="1685"/>
    <lineage>
        <taxon>Bacteria</taxon>
        <taxon>Bacillati</taxon>
        <taxon>Actinomycetota</taxon>
        <taxon>Actinomycetes</taxon>
        <taxon>Bifidobacteriales</taxon>
        <taxon>Bifidobacteriaceae</taxon>
        <taxon>Bifidobacterium</taxon>
    </lineage>
</organism>
<protein>
    <submittedName>
        <fullName evidence="1">Uncharacterized protein</fullName>
    </submittedName>
</protein>
<accession>A0ABD7VT86</accession>
<name>A0ABD7VT86_BIFBR</name>
<dbReference type="Proteomes" id="UP000494173">
    <property type="component" value="Unassembled WGS sequence"/>
</dbReference>
<evidence type="ECO:0000313" key="1">
    <source>
        <dbReference type="EMBL" id="VWQ24410.1"/>
    </source>
</evidence>
<dbReference type="AlphaFoldDB" id="A0ABD7VT86"/>
<gene>
    <name evidence="1" type="ORF">BIFLH24_01726</name>
</gene>
<evidence type="ECO:0000313" key="2">
    <source>
        <dbReference type="Proteomes" id="UP000494173"/>
    </source>
</evidence>
<dbReference type="EMBL" id="CABWKB010000018">
    <property type="protein sequence ID" value="VWQ24410.1"/>
    <property type="molecule type" value="Genomic_DNA"/>
</dbReference>
<sequence>MSETRIPSPTEIEARRTPAGGWTKAQLAQWGVPWPPSKGWRQKLCFVKFLWAVSAFLLVRLSGCF</sequence>
<reference evidence="1 2" key="1">
    <citation type="submission" date="2019-10" db="EMBL/GenBank/DDBJ databases">
        <authorList>
            <consortium name="Melissa Lawson"/>
            <person name="O'neill I."/>
        </authorList>
    </citation>
    <scope>NUCLEOTIDE SEQUENCE [LARGE SCALE GENOMIC DNA]</scope>
    <source>
        <strain evidence="1">LH_24</strain>
    </source>
</reference>
<proteinExistence type="predicted"/>